<dbReference type="InterPro" id="IPR036259">
    <property type="entry name" value="MFS_trans_sf"/>
</dbReference>
<evidence type="ECO:0000256" key="1">
    <source>
        <dbReference type="ARBA" id="ARBA00004651"/>
    </source>
</evidence>
<gene>
    <name evidence="9" type="ORF">JM949_08095</name>
</gene>
<dbReference type="Proteomes" id="UP000622245">
    <property type="component" value="Unassembled WGS sequence"/>
</dbReference>
<reference evidence="9 10" key="1">
    <citation type="submission" date="2021-01" db="EMBL/GenBank/DDBJ databases">
        <title>Draft genome sequence of Micromonospora sp. strain STR1s_6.</title>
        <authorList>
            <person name="Karlyshev A."/>
            <person name="Jawad R."/>
        </authorList>
    </citation>
    <scope>NUCLEOTIDE SEQUENCE [LARGE SCALE GENOMIC DNA]</scope>
    <source>
        <strain evidence="9 10">STR1S-6</strain>
    </source>
</reference>
<feature type="transmembrane region" description="Helical" evidence="7">
    <location>
        <begin position="361"/>
        <end position="379"/>
    </location>
</feature>
<keyword evidence="2" id="KW-0813">Transport</keyword>
<organism evidence="9 10">
    <name type="scientific">Micromonospora tarensis</name>
    <dbReference type="NCBI Taxonomy" id="2806100"/>
    <lineage>
        <taxon>Bacteria</taxon>
        <taxon>Bacillati</taxon>
        <taxon>Actinomycetota</taxon>
        <taxon>Actinomycetes</taxon>
        <taxon>Micromonosporales</taxon>
        <taxon>Micromonosporaceae</taxon>
        <taxon>Micromonospora</taxon>
    </lineage>
</organism>
<keyword evidence="4 7" id="KW-0812">Transmembrane</keyword>
<proteinExistence type="predicted"/>
<feature type="transmembrane region" description="Helical" evidence="7">
    <location>
        <begin position="126"/>
        <end position="147"/>
    </location>
</feature>
<feature type="transmembrane region" description="Helical" evidence="7">
    <location>
        <begin position="101"/>
        <end position="120"/>
    </location>
</feature>
<keyword evidence="10" id="KW-1185">Reference proteome</keyword>
<dbReference type="SUPFAM" id="SSF103473">
    <property type="entry name" value="MFS general substrate transporter"/>
    <property type="match status" value="1"/>
</dbReference>
<evidence type="ECO:0000313" key="9">
    <source>
        <dbReference type="EMBL" id="MBM0275416.1"/>
    </source>
</evidence>
<evidence type="ECO:0000256" key="5">
    <source>
        <dbReference type="ARBA" id="ARBA00022989"/>
    </source>
</evidence>
<accession>A0ABS1YDX9</accession>
<keyword evidence="3" id="KW-1003">Cell membrane</keyword>
<evidence type="ECO:0000313" key="10">
    <source>
        <dbReference type="Proteomes" id="UP000622245"/>
    </source>
</evidence>
<sequence length="434" mass="45688">MTDADREAPASGPKPAWWLRPLVAALGGREATEGLWPLLGITMFATIATSAFYGYAGVWAVVELRATPGEVGWLLMLNALLSVVSGNVGGRISDRIGRRPVLVGCLGTLALLMMACAAVGDQKLLGFALVAAANTVSTPAWTARNAVVADVVGPERRAQAFSSLRVANNLAVVIGPALVGLVLLVANWSVAFLLLGAMGLGAAVFAQAVLPGSLGTPKAREARDRRRFGMLRDVPFTALLFSTLLSFMVYVAYTNVLPIVVVSTYDLGQSTWGFLSAINPVLVVLFQGLLTKRTAHVHDSWRIAVGVLLMGVPWLLLLLDHGLVMIVVVIVIFVVGEMLWAPASQAAASDRAPEHARGAYLGAYGATMTVAWAVGPMTSLALLERQGEDTMWVFLGLTGLVASVVGLIAVRTGRRESEATVPAKAPEPATMAAD</sequence>
<evidence type="ECO:0000256" key="7">
    <source>
        <dbReference type="SAM" id="Phobius"/>
    </source>
</evidence>
<keyword evidence="6 7" id="KW-0472">Membrane</keyword>
<dbReference type="PROSITE" id="PS50850">
    <property type="entry name" value="MFS"/>
    <property type="match status" value="1"/>
</dbReference>
<evidence type="ECO:0000256" key="6">
    <source>
        <dbReference type="ARBA" id="ARBA00023136"/>
    </source>
</evidence>
<feature type="transmembrane region" description="Helical" evidence="7">
    <location>
        <begin position="167"/>
        <end position="186"/>
    </location>
</feature>
<comment type="subcellular location">
    <subcellularLocation>
        <location evidence="1">Cell membrane</location>
        <topology evidence="1">Multi-pass membrane protein</topology>
    </subcellularLocation>
</comment>
<dbReference type="Gene3D" id="1.20.1250.20">
    <property type="entry name" value="MFS general substrate transporter like domains"/>
    <property type="match status" value="1"/>
</dbReference>
<evidence type="ECO:0000256" key="3">
    <source>
        <dbReference type="ARBA" id="ARBA00022475"/>
    </source>
</evidence>
<feature type="transmembrane region" description="Helical" evidence="7">
    <location>
        <begin position="234"/>
        <end position="252"/>
    </location>
</feature>
<feature type="transmembrane region" description="Helical" evidence="7">
    <location>
        <begin position="192"/>
        <end position="214"/>
    </location>
</feature>
<dbReference type="InterPro" id="IPR020846">
    <property type="entry name" value="MFS_dom"/>
</dbReference>
<evidence type="ECO:0000256" key="4">
    <source>
        <dbReference type="ARBA" id="ARBA00022692"/>
    </source>
</evidence>
<evidence type="ECO:0000256" key="2">
    <source>
        <dbReference type="ARBA" id="ARBA00022448"/>
    </source>
</evidence>
<feature type="transmembrane region" description="Helical" evidence="7">
    <location>
        <begin position="272"/>
        <end position="289"/>
    </location>
</feature>
<comment type="caution">
    <text evidence="9">The sequence shown here is derived from an EMBL/GenBank/DDBJ whole genome shotgun (WGS) entry which is preliminary data.</text>
</comment>
<feature type="transmembrane region" description="Helical" evidence="7">
    <location>
        <begin position="35"/>
        <end position="56"/>
    </location>
</feature>
<protein>
    <submittedName>
        <fullName evidence="9">MFS transporter</fullName>
    </submittedName>
</protein>
<feature type="transmembrane region" description="Helical" evidence="7">
    <location>
        <begin position="323"/>
        <end position="340"/>
    </location>
</feature>
<dbReference type="PROSITE" id="PS00216">
    <property type="entry name" value="SUGAR_TRANSPORT_1"/>
    <property type="match status" value="1"/>
</dbReference>
<dbReference type="InterPro" id="IPR050171">
    <property type="entry name" value="MFS_Transporters"/>
</dbReference>
<feature type="transmembrane region" description="Helical" evidence="7">
    <location>
        <begin position="391"/>
        <end position="410"/>
    </location>
</feature>
<dbReference type="Pfam" id="PF07690">
    <property type="entry name" value="MFS_1"/>
    <property type="match status" value="1"/>
</dbReference>
<keyword evidence="5 7" id="KW-1133">Transmembrane helix</keyword>
<feature type="transmembrane region" description="Helical" evidence="7">
    <location>
        <begin position="71"/>
        <end position="89"/>
    </location>
</feature>
<evidence type="ECO:0000259" key="8">
    <source>
        <dbReference type="PROSITE" id="PS50850"/>
    </source>
</evidence>
<feature type="domain" description="Major facilitator superfamily (MFS) profile" evidence="8">
    <location>
        <begin position="35"/>
        <end position="414"/>
    </location>
</feature>
<name>A0ABS1YDX9_9ACTN</name>
<dbReference type="InterPro" id="IPR011701">
    <property type="entry name" value="MFS"/>
</dbReference>
<dbReference type="EMBL" id="JAEVHL010000023">
    <property type="protein sequence ID" value="MBM0275416.1"/>
    <property type="molecule type" value="Genomic_DNA"/>
</dbReference>
<dbReference type="RefSeq" id="WP_203147815.1">
    <property type="nucleotide sequence ID" value="NZ_JAEVHL010000023.1"/>
</dbReference>
<feature type="transmembrane region" description="Helical" evidence="7">
    <location>
        <begin position="301"/>
        <end position="317"/>
    </location>
</feature>
<dbReference type="InterPro" id="IPR005829">
    <property type="entry name" value="Sugar_transporter_CS"/>
</dbReference>
<dbReference type="PANTHER" id="PTHR23517">
    <property type="entry name" value="RESISTANCE PROTEIN MDTM, PUTATIVE-RELATED-RELATED"/>
    <property type="match status" value="1"/>
</dbReference>